<evidence type="ECO:0000313" key="1">
    <source>
        <dbReference type="EMBL" id="RWX73318.1"/>
    </source>
</evidence>
<dbReference type="Proteomes" id="UP000288215">
    <property type="component" value="Unassembled WGS sequence"/>
</dbReference>
<comment type="caution">
    <text evidence="1">The sequence shown here is derived from an EMBL/GenBank/DDBJ whole genome shotgun (WGS) entry which is preliminary data.</text>
</comment>
<name>A0A3S3TRU2_METS7</name>
<evidence type="ECO:0000313" key="2">
    <source>
        <dbReference type="Proteomes" id="UP000288215"/>
    </source>
</evidence>
<dbReference type="EMBL" id="RXGA01000003">
    <property type="protein sequence ID" value="RWX73318.1"/>
    <property type="molecule type" value="Genomic_DNA"/>
</dbReference>
<sequence>MLGASKAIGNWAHGHGCIYRSERKKRGVPTSPSSMTNAKGCSDPYPWWKRRYKHEGWG</sequence>
<protein>
    <submittedName>
        <fullName evidence="1">Uncharacterized protein</fullName>
    </submittedName>
</protein>
<accession>A0A3S3TRU2</accession>
<gene>
    <name evidence="1" type="ORF">Metus_1292</name>
</gene>
<proteinExistence type="predicted"/>
<reference evidence="1 2" key="1">
    <citation type="submission" date="2018-12" db="EMBL/GenBank/DDBJ databases">
        <title>The complete genome of the methanogenic archaea of the candidate phylum Verstraetearchaeota, obtained from the metagenome of underground thermal water.</title>
        <authorList>
            <person name="Kadnikov V.V."/>
            <person name="Mardanov A.V."/>
            <person name="Beletsky A.V."/>
            <person name="Karnachuk O.V."/>
            <person name="Ravin N.V."/>
        </authorList>
    </citation>
    <scope>NUCLEOTIDE SEQUENCE [LARGE SCALE GENOMIC DNA]</scope>
    <source>
        <strain evidence="1">Ch88</strain>
    </source>
</reference>
<organism evidence="1 2">
    <name type="scientific">Methanosuratincola subterraneus</name>
    <dbReference type="NCBI Taxonomy" id="2593994"/>
    <lineage>
        <taxon>Archaea</taxon>
        <taxon>Thermoproteota</taxon>
        <taxon>Methanosuratincolia</taxon>
        <taxon>Candidatus Methanomethylicales</taxon>
        <taxon>Candidatus Methanomethylicaceae</taxon>
        <taxon>Candidatus Methanosuratincola (ex Vanwonterghem et al. 2016)</taxon>
    </lineage>
</organism>
<dbReference type="AlphaFoldDB" id="A0A3S3TRU2"/>